<evidence type="ECO:0000313" key="2">
    <source>
        <dbReference type="Proteomes" id="UP000836387"/>
    </source>
</evidence>
<dbReference type="Proteomes" id="UP000836387">
    <property type="component" value="Unassembled WGS sequence"/>
</dbReference>
<evidence type="ECO:0000313" key="1">
    <source>
        <dbReference type="EMBL" id="CAG9951577.1"/>
    </source>
</evidence>
<dbReference type="EMBL" id="CADEHS020000345">
    <property type="protein sequence ID" value="CAG9951577.1"/>
    <property type="molecule type" value="Genomic_DNA"/>
</dbReference>
<name>A0ACA9UGG9_BIOOC</name>
<keyword evidence="2" id="KW-1185">Reference proteome</keyword>
<comment type="caution">
    <text evidence="1">The sequence shown here is derived from an EMBL/GenBank/DDBJ whole genome shotgun (WGS) entry which is preliminary data.</text>
</comment>
<reference evidence="1" key="1">
    <citation type="submission" date="2020-04" db="EMBL/GenBank/DDBJ databases">
        <authorList>
            <person name="Broberg M."/>
        </authorList>
    </citation>
    <scope>NUCLEOTIDE SEQUENCE</scope>
</reference>
<proteinExistence type="predicted"/>
<accession>A0ACA9UGG9</accession>
<sequence length="746" mass="83743">MSKQDDPAALSPAAKRQASRKRLGGACKACHHRKVRCSLAKSGPPCTNCSLDDVECEPRVRKSQRGVGASVVVSAQQAHNKTPASATPSRQAVPGSFNLFGNHDQADVSITLVQPLEVNLDTRPATSDSCRTVPGNNSTRKLDDLLRNSDGSHAIASDALATCNERSDESCSSNYRPFRSHFSHFEEDDAPNTDSLPADTPMYGDPTGICAVANICEPDGADRSGHYLLPNGIFASLDPEDQEYLRRKGVFVFPEARVRENLVQAYFHYVHPFFPIVDIQDFLPKHESGALDKISTHLLWSMYLAACNFLEEDVVQAAGFTSRKEMKRSFYRKAKALYDMQHERERTTLIQAVLLMTFYSSDTEDKTGPWHWIGVAISLSQTAGLHRNPHSTASRIPQHRQRLWRLIWWSCVHQDVWFSVGMGRPVRINLDDCDTQLPVAADLDALALGVPDTLREKYLPAGMPELSELFVELINLAIIQSNILSTHYRARQIRPSTADVMELEKRIATIHGKARWFISSEDLMIYYYACHLTLFLQSVLTFLYRPYLLRLSQRHTTSLSHEWYSSIDRKAQAAAAGFNKVLEALITADMVMECQNIICIALLPPMQFHLLNSTSSKPLIATLGQHSLDLCMLVANELRKTYFGASLLHQLFSQAQTQIRDRRARQETTKITNPETQTTCLSHGPMQGSQDFTDTDIIRNLSSAFIGFEDDLNGDDFAMFNFPIDSSEGTPSSQRIRWYPELPIEN</sequence>
<protein>
    <submittedName>
        <fullName evidence="1">Uncharacterized protein</fullName>
    </submittedName>
</protein>
<gene>
    <name evidence="1" type="ORF">CRV2_00016416</name>
</gene>
<organism evidence="1 2">
    <name type="scientific">Clonostachys rosea f. rosea IK726</name>
    <dbReference type="NCBI Taxonomy" id="1349383"/>
    <lineage>
        <taxon>Eukaryota</taxon>
        <taxon>Fungi</taxon>
        <taxon>Dikarya</taxon>
        <taxon>Ascomycota</taxon>
        <taxon>Pezizomycotina</taxon>
        <taxon>Sordariomycetes</taxon>
        <taxon>Hypocreomycetidae</taxon>
        <taxon>Hypocreales</taxon>
        <taxon>Bionectriaceae</taxon>
        <taxon>Clonostachys</taxon>
    </lineage>
</organism>
<reference evidence="1" key="2">
    <citation type="submission" date="2021-10" db="EMBL/GenBank/DDBJ databases">
        <authorList>
            <person name="Piombo E."/>
        </authorList>
    </citation>
    <scope>NUCLEOTIDE SEQUENCE</scope>
</reference>